<dbReference type="EMBL" id="JAULSN010000009">
    <property type="protein sequence ID" value="KAK3365308.1"/>
    <property type="molecule type" value="Genomic_DNA"/>
</dbReference>
<feature type="domain" description="SET" evidence="2">
    <location>
        <begin position="36"/>
        <end position="289"/>
    </location>
</feature>
<dbReference type="Pfam" id="PF00856">
    <property type="entry name" value="SET"/>
    <property type="match status" value="1"/>
</dbReference>
<dbReference type="PROSITE" id="PS50280">
    <property type="entry name" value="SET"/>
    <property type="match status" value="1"/>
</dbReference>
<name>A0AAE0N061_9PEZI</name>
<gene>
    <name evidence="3" type="ORF">B0T24DRAFT_598596</name>
</gene>
<reference evidence="3" key="2">
    <citation type="submission" date="2023-06" db="EMBL/GenBank/DDBJ databases">
        <authorList>
            <consortium name="Lawrence Berkeley National Laboratory"/>
            <person name="Haridas S."/>
            <person name="Hensen N."/>
            <person name="Bonometti L."/>
            <person name="Westerberg I."/>
            <person name="Brannstrom I.O."/>
            <person name="Guillou S."/>
            <person name="Cros-Aarteil S."/>
            <person name="Calhoun S."/>
            <person name="Kuo A."/>
            <person name="Mondo S."/>
            <person name="Pangilinan J."/>
            <person name="Riley R."/>
            <person name="Labutti K."/>
            <person name="Andreopoulos B."/>
            <person name="Lipzen A."/>
            <person name="Chen C."/>
            <person name="Yanf M."/>
            <person name="Daum C."/>
            <person name="Ng V."/>
            <person name="Clum A."/>
            <person name="Steindorff A."/>
            <person name="Ohm R."/>
            <person name="Martin F."/>
            <person name="Silar P."/>
            <person name="Natvig D."/>
            <person name="Lalanne C."/>
            <person name="Gautier V."/>
            <person name="Ament-Velasquez S.L."/>
            <person name="Kruys A."/>
            <person name="Hutchinson M.I."/>
            <person name="Powell A.J."/>
            <person name="Barry K."/>
            <person name="Miller A.N."/>
            <person name="Grigoriev I.V."/>
            <person name="Debuchy R."/>
            <person name="Gladieux P."/>
            <person name="Thoren M.H."/>
            <person name="Johannesson H."/>
        </authorList>
    </citation>
    <scope>NUCLEOTIDE SEQUENCE</scope>
    <source>
        <strain evidence="3">CBS 958.72</strain>
    </source>
</reference>
<dbReference type="InterPro" id="IPR046341">
    <property type="entry name" value="SET_dom_sf"/>
</dbReference>
<dbReference type="AlphaFoldDB" id="A0AAE0N061"/>
<dbReference type="InterPro" id="IPR001214">
    <property type="entry name" value="SET_dom"/>
</dbReference>
<comment type="caution">
    <text evidence="3">The sequence shown here is derived from an EMBL/GenBank/DDBJ whole genome shotgun (WGS) entry which is preliminary data.</text>
</comment>
<protein>
    <recommendedName>
        <fullName evidence="2">SET domain-containing protein</fullName>
    </recommendedName>
</protein>
<evidence type="ECO:0000313" key="3">
    <source>
        <dbReference type="EMBL" id="KAK3365308.1"/>
    </source>
</evidence>
<dbReference type="SUPFAM" id="SSF82199">
    <property type="entry name" value="SET domain"/>
    <property type="match status" value="1"/>
</dbReference>
<organism evidence="3 4">
    <name type="scientific">Lasiosphaeria ovina</name>
    <dbReference type="NCBI Taxonomy" id="92902"/>
    <lineage>
        <taxon>Eukaryota</taxon>
        <taxon>Fungi</taxon>
        <taxon>Dikarya</taxon>
        <taxon>Ascomycota</taxon>
        <taxon>Pezizomycotina</taxon>
        <taxon>Sordariomycetes</taxon>
        <taxon>Sordariomycetidae</taxon>
        <taxon>Sordariales</taxon>
        <taxon>Lasiosphaeriaceae</taxon>
        <taxon>Lasiosphaeria</taxon>
    </lineage>
</organism>
<keyword evidence="4" id="KW-1185">Reference proteome</keyword>
<accession>A0AAE0N061</accession>
<evidence type="ECO:0000256" key="1">
    <source>
        <dbReference type="SAM" id="MobiDB-lite"/>
    </source>
</evidence>
<dbReference type="Proteomes" id="UP001287356">
    <property type="component" value="Unassembled WGS sequence"/>
</dbReference>
<proteinExistence type="predicted"/>
<evidence type="ECO:0000259" key="2">
    <source>
        <dbReference type="PROSITE" id="PS50280"/>
    </source>
</evidence>
<evidence type="ECO:0000313" key="4">
    <source>
        <dbReference type="Proteomes" id="UP001287356"/>
    </source>
</evidence>
<reference evidence="3" key="1">
    <citation type="journal article" date="2023" name="Mol. Phylogenet. Evol.">
        <title>Genome-scale phylogeny and comparative genomics of the fungal order Sordariales.</title>
        <authorList>
            <person name="Hensen N."/>
            <person name="Bonometti L."/>
            <person name="Westerberg I."/>
            <person name="Brannstrom I.O."/>
            <person name="Guillou S."/>
            <person name="Cros-Aarteil S."/>
            <person name="Calhoun S."/>
            <person name="Haridas S."/>
            <person name="Kuo A."/>
            <person name="Mondo S."/>
            <person name="Pangilinan J."/>
            <person name="Riley R."/>
            <person name="LaButti K."/>
            <person name="Andreopoulos B."/>
            <person name="Lipzen A."/>
            <person name="Chen C."/>
            <person name="Yan M."/>
            <person name="Daum C."/>
            <person name="Ng V."/>
            <person name="Clum A."/>
            <person name="Steindorff A."/>
            <person name="Ohm R.A."/>
            <person name="Martin F."/>
            <person name="Silar P."/>
            <person name="Natvig D.O."/>
            <person name="Lalanne C."/>
            <person name="Gautier V."/>
            <person name="Ament-Velasquez S.L."/>
            <person name="Kruys A."/>
            <person name="Hutchinson M.I."/>
            <person name="Powell A.J."/>
            <person name="Barry K."/>
            <person name="Miller A.N."/>
            <person name="Grigoriev I.V."/>
            <person name="Debuchy R."/>
            <person name="Gladieux P."/>
            <person name="Hiltunen Thoren M."/>
            <person name="Johannesson H."/>
        </authorList>
    </citation>
    <scope>NUCLEOTIDE SEQUENCE</scope>
    <source>
        <strain evidence="3">CBS 958.72</strain>
    </source>
</reference>
<dbReference type="PANTHER" id="PTHR47332">
    <property type="entry name" value="SET DOMAIN-CONTAINING PROTEIN 5"/>
    <property type="match status" value="1"/>
</dbReference>
<dbReference type="InterPro" id="IPR053185">
    <property type="entry name" value="SET_domain_protein"/>
</dbReference>
<dbReference type="SMART" id="SM00317">
    <property type="entry name" value="SET"/>
    <property type="match status" value="1"/>
</dbReference>
<dbReference type="Gene3D" id="2.170.270.10">
    <property type="entry name" value="SET domain"/>
    <property type="match status" value="1"/>
</dbReference>
<dbReference type="PANTHER" id="PTHR47332:SF4">
    <property type="entry name" value="SET DOMAIN-CONTAINING PROTEIN 5"/>
    <property type="match status" value="1"/>
</dbReference>
<feature type="region of interest" description="Disordered" evidence="1">
    <location>
        <begin position="1"/>
        <end position="36"/>
    </location>
</feature>
<feature type="compositionally biased region" description="Low complexity" evidence="1">
    <location>
        <begin position="7"/>
        <end position="19"/>
    </location>
</feature>
<sequence length="314" mass="34524">MDPDAIEPAPSEGEASEPPFDAAKSCRPPATAFRSPPSSIAAVRVGFVNATMGYGLFAARDIRQNEAILHEAPFMTAHFDERFPDDMTNTASQRGAYMEAFHAHRSNLIAAFPRLAARHGHGPLDYAQANACLSNLTTHLYHGQCDPSTVTQAEYETFTNTIIPAETVVGSDGNACREFFRDYAFKVQPKHSSTQPAAGAAASDQAGAFKQEACVYLLGSLINHRCRPFPNKKKPASIGVDAKYGGPQGPNCEWRIGPSALTRFAQEKHIVVDALRDIREGEELTWDYHKKVLGFICQCDICQESFMRQRCRVL</sequence>